<reference evidence="2" key="1">
    <citation type="submission" date="2021-02" db="EMBL/GenBank/DDBJ databases">
        <authorList>
            <person name="Dougan E. K."/>
            <person name="Rhodes N."/>
            <person name="Thang M."/>
            <person name="Chan C."/>
        </authorList>
    </citation>
    <scope>NUCLEOTIDE SEQUENCE</scope>
</reference>
<dbReference type="EMBL" id="CAJNNV010024307">
    <property type="protein sequence ID" value="CAE8609410.1"/>
    <property type="molecule type" value="Genomic_DNA"/>
</dbReference>
<feature type="region of interest" description="Disordered" evidence="1">
    <location>
        <begin position="400"/>
        <end position="432"/>
    </location>
</feature>
<feature type="non-terminal residue" evidence="2">
    <location>
        <position position="530"/>
    </location>
</feature>
<dbReference type="AlphaFoldDB" id="A0A813F859"/>
<evidence type="ECO:0000256" key="1">
    <source>
        <dbReference type="SAM" id="MobiDB-lite"/>
    </source>
</evidence>
<accession>A0A813F859</accession>
<proteinExistence type="predicted"/>
<evidence type="ECO:0000313" key="3">
    <source>
        <dbReference type="Proteomes" id="UP000654075"/>
    </source>
</evidence>
<protein>
    <submittedName>
        <fullName evidence="2">Uncharacterized protein</fullName>
    </submittedName>
</protein>
<gene>
    <name evidence="2" type="ORF">PGLA1383_LOCUS27237</name>
</gene>
<name>A0A813F859_POLGL</name>
<feature type="compositionally biased region" description="Polar residues" evidence="1">
    <location>
        <begin position="415"/>
        <end position="425"/>
    </location>
</feature>
<organism evidence="2 3">
    <name type="scientific">Polarella glacialis</name>
    <name type="common">Dinoflagellate</name>
    <dbReference type="NCBI Taxonomy" id="89957"/>
    <lineage>
        <taxon>Eukaryota</taxon>
        <taxon>Sar</taxon>
        <taxon>Alveolata</taxon>
        <taxon>Dinophyceae</taxon>
        <taxon>Suessiales</taxon>
        <taxon>Suessiaceae</taxon>
        <taxon>Polarella</taxon>
    </lineage>
</organism>
<dbReference type="Proteomes" id="UP000654075">
    <property type="component" value="Unassembled WGS sequence"/>
</dbReference>
<comment type="caution">
    <text evidence="2">The sequence shown here is derived from an EMBL/GenBank/DDBJ whole genome shotgun (WGS) entry which is preliminary data.</text>
</comment>
<evidence type="ECO:0000313" key="2">
    <source>
        <dbReference type="EMBL" id="CAE8609410.1"/>
    </source>
</evidence>
<dbReference type="OrthoDB" id="447320at2759"/>
<sequence>DDRQDFDFMGPSRPFRSALGRAARAAKACGSRDRVRQAMEQLRGKERMQLGDRDGQIRPTGALSPFGGLGECADPDCPAHRLAWPQVRARFRDFVVSCVRNAVRGSDDGGVWWGPEGLRYTSLGSGQLLFDLEILERLRYVGVRIAQIDLVDSGYEGCPPSVDLRRALREFADWQRAAAQLCRHESAEIRVFSSLGDYFQVCCGSSDACDLILHADAAWPGADEECEQLALRALVPGGLLARLSNSCQDPAAPRDTGPPELTVAGTVEGGECSGHSLAPLRAAAWVLTEDQEAGSERVLVPVEGDDLLESCQQAIADTKNSSSPSYDLDLARALASANRVSRAEARARGFEAPGAKAPEKEGVLRKCWQEPEAAVSSEAADFQFPRLQQPPPEYFEQRKAARTRVPGRGKVLASPSETDAAQSEVASEKEQASLDVAAAPGVSSGLSRWKVMCSPHVAVRAKPKATGKLVGQLYTGEEILCENEDHLPWLRILEVPGRQLPSEAWVLSDVHLTEATDIGIGILLKRTCNR</sequence>
<keyword evidence="3" id="KW-1185">Reference proteome</keyword>